<organism evidence="10 11">
    <name type="scientific">Aminicella lysinilytica</name>
    <dbReference type="NCBI Taxonomy" id="433323"/>
    <lineage>
        <taxon>Bacteria</taxon>
        <taxon>Bacillati</taxon>
        <taxon>Bacillota</taxon>
        <taxon>Clostridia</taxon>
        <taxon>Peptostreptococcales</taxon>
        <taxon>Anaerovoracaceae</taxon>
        <taxon>Aminicella</taxon>
    </lineage>
</organism>
<feature type="binding site" evidence="8">
    <location>
        <begin position="27"/>
        <end position="32"/>
    </location>
    <ligand>
        <name>ATP</name>
        <dbReference type="ChEBI" id="CHEBI:30616"/>
    </ligand>
</feature>
<proteinExistence type="inferred from homology"/>
<evidence type="ECO:0000256" key="3">
    <source>
        <dbReference type="ARBA" id="ARBA00022598"/>
    </source>
</evidence>
<dbReference type="InterPro" id="IPR012094">
    <property type="entry name" value="tRNA_Ile_lys_synt"/>
</dbReference>
<dbReference type="InterPro" id="IPR012796">
    <property type="entry name" value="Lysidine-tRNA-synth_C"/>
</dbReference>
<gene>
    <name evidence="8" type="primary">tilS</name>
    <name evidence="10" type="ORF">EV211_1385</name>
</gene>
<dbReference type="SMART" id="SM00977">
    <property type="entry name" value="TilS_C"/>
    <property type="match status" value="1"/>
</dbReference>
<dbReference type="EMBL" id="SNXO01000038">
    <property type="protein sequence ID" value="TDP50354.1"/>
    <property type="molecule type" value="Genomic_DNA"/>
</dbReference>
<keyword evidence="11" id="KW-1185">Reference proteome</keyword>
<comment type="caution">
    <text evidence="10">The sequence shown here is derived from an EMBL/GenBank/DDBJ whole genome shotgun (WGS) entry which is preliminary data.</text>
</comment>
<comment type="function">
    <text evidence="8">Ligates lysine onto the cytidine present at position 34 of the AUA codon-specific tRNA(Ile) that contains the anticodon CAU, in an ATP-dependent manner. Cytidine is converted to lysidine, thus changing the amino acid specificity of the tRNA from methionine to isoleucine.</text>
</comment>
<dbReference type="Pfam" id="PF11734">
    <property type="entry name" value="TilS_C"/>
    <property type="match status" value="1"/>
</dbReference>
<accession>A0A4R6PYW5</accession>
<dbReference type="AlphaFoldDB" id="A0A4R6PYW5"/>
<evidence type="ECO:0000256" key="8">
    <source>
        <dbReference type="HAMAP-Rule" id="MF_01161"/>
    </source>
</evidence>
<dbReference type="PANTHER" id="PTHR43033">
    <property type="entry name" value="TRNA(ILE)-LYSIDINE SYNTHASE-RELATED"/>
    <property type="match status" value="1"/>
</dbReference>
<dbReference type="GO" id="GO:0005737">
    <property type="term" value="C:cytoplasm"/>
    <property type="evidence" value="ECO:0007669"/>
    <property type="project" value="UniProtKB-SubCell"/>
</dbReference>
<dbReference type="CDD" id="cd01992">
    <property type="entry name" value="TilS_N"/>
    <property type="match status" value="1"/>
</dbReference>
<dbReference type="SUPFAM" id="SSF52402">
    <property type="entry name" value="Adenine nucleotide alpha hydrolases-like"/>
    <property type="match status" value="1"/>
</dbReference>
<evidence type="ECO:0000256" key="5">
    <source>
        <dbReference type="ARBA" id="ARBA00022741"/>
    </source>
</evidence>
<dbReference type="SUPFAM" id="SSF82829">
    <property type="entry name" value="MesJ substrate recognition domain-like"/>
    <property type="match status" value="1"/>
</dbReference>
<keyword evidence="3 8" id="KW-0436">Ligase</keyword>
<feature type="domain" description="Lysidine-tRNA(Ile) synthetase C-terminal" evidence="9">
    <location>
        <begin position="377"/>
        <end position="429"/>
    </location>
</feature>
<dbReference type="Pfam" id="PF01171">
    <property type="entry name" value="ATP_bind_3"/>
    <property type="match status" value="1"/>
</dbReference>
<dbReference type="NCBIfam" id="TIGR02433">
    <property type="entry name" value="lysidine_TilS_C"/>
    <property type="match status" value="1"/>
</dbReference>
<evidence type="ECO:0000259" key="9">
    <source>
        <dbReference type="SMART" id="SM00977"/>
    </source>
</evidence>
<keyword evidence="6 8" id="KW-0067">ATP-binding</keyword>
<keyword evidence="5 8" id="KW-0547">Nucleotide-binding</keyword>
<evidence type="ECO:0000256" key="7">
    <source>
        <dbReference type="ARBA" id="ARBA00048539"/>
    </source>
</evidence>
<name>A0A4R6PYW5_9FIRM</name>
<dbReference type="GO" id="GO:0006400">
    <property type="term" value="P:tRNA modification"/>
    <property type="evidence" value="ECO:0007669"/>
    <property type="project" value="UniProtKB-UniRule"/>
</dbReference>
<dbReference type="Proteomes" id="UP000295500">
    <property type="component" value="Unassembled WGS sequence"/>
</dbReference>
<keyword evidence="2 8" id="KW-0963">Cytoplasm</keyword>
<dbReference type="PANTHER" id="PTHR43033:SF1">
    <property type="entry name" value="TRNA(ILE)-LYSIDINE SYNTHASE-RELATED"/>
    <property type="match status" value="1"/>
</dbReference>
<reference evidence="10 11" key="1">
    <citation type="submission" date="2019-03" db="EMBL/GenBank/DDBJ databases">
        <title>Genomic Encyclopedia of Type Strains, Phase IV (KMG-IV): sequencing the most valuable type-strain genomes for metagenomic binning, comparative biology and taxonomic classification.</title>
        <authorList>
            <person name="Goeker M."/>
        </authorList>
    </citation>
    <scope>NUCLEOTIDE SEQUENCE [LARGE SCALE GENOMIC DNA]</scope>
    <source>
        <strain evidence="10 11">DSM 28287</strain>
    </source>
</reference>
<evidence type="ECO:0000256" key="4">
    <source>
        <dbReference type="ARBA" id="ARBA00022694"/>
    </source>
</evidence>
<dbReference type="Gene3D" id="3.40.50.620">
    <property type="entry name" value="HUPs"/>
    <property type="match status" value="1"/>
</dbReference>
<comment type="subcellular location">
    <subcellularLocation>
        <location evidence="1 8">Cytoplasm</location>
    </subcellularLocation>
</comment>
<protein>
    <recommendedName>
        <fullName evidence="8">tRNA(Ile)-lysidine synthase</fullName>
        <ecNumber evidence="8">6.3.4.19</ecNumber>
    </recommendedName>
    <alternativeName>
        <fullName evidence="8">tRNA(Ile)-2-lysyl-cytidine synthase</fullName>
    </alternativeName>
    <alternativeName>
        <fullName evidence="8">tRNA(Ile)-lysidine synthetase</fullName>
    </alternativeName>
</protein>
<dbReference type="NCBIfam" id="TIGR02432">
    <property type="entry name" value="lysidine_TilS_N"/>
    <property type="match status" value="1"/>
</dbReference>
<dbReference type="SUPFAM" id="SSF56037">
    <property type="entry name" value="PheT/TilS domain"/>
    <property type="match status" value="1"/>
</dbReference>
<keyword evidence="4 8" id="KW-0819">tRNA processing</keyword>
<dbReference type="HAMAP" id="MF_01161">
    <property type="entry name" value="tRNA_Ile_lys_synt"/>
    <property type="match status" value="1"/>
</dbReference>
<dbReference type="Gene3D" id="3.30.465.60">
    <property type="match status" value="1"/>
</dbReference>
<evidence type="ECO:0000256" key="1">
    <source>
        <dbReference type="ARBA" id="ARBA00004496"/>
    </source>
</evidence>
<comment type="similarity">
    <text evidence="8">Belongs to the tRNA(Ile)-lysidine synthase family.</text>
</comment>
<dbReference type="InterPro" id="IPR012795">
    <property type="entry name" value="tRNA_Ile_lys_synt_N"/>
</dbReference>
<dbReference type="GO" id="GO:0032267">
    <property type="term" value="F:tRNA(Ile)-lysidine synthase activity"/>
    <property type="evidence" value="ECO:0007669"/>
    <property type="project" value="UniProtKB-EC"/>
</dbReference>
<dbReference type="InterPro" id="IPR014729">
    <property type="entry name" value="Rossmann-like_a/b/a_fold"/>
</dbReference>
<dbReference type="GO" id="GO:0005524">
    <property type="term" value="F:ATP binding"/>
    <property type="evidence" value="ECO:0007669"/>
    <property type="project" value="UniProtKB-UniRule"/>
</dbReference>
<evidence type="ECO:0000313" key="11">
    <source>
        <dbReference type="Proteomes" id="UP000295500"/>
    </source>
</evidence>
<evidence type="ECO:0000256" key="6">
    <source>
        <dbReference type="ARBA" id="ARBA00022840"/>
    </source>
</evidence>
<evidence type="ECO:0000313" key="10">
    <source>
        <dbReference type="EMBL" id="TDP50354.1"/>
    </source>
</evidence>
<comment type="catalytic activity">
    <reaction evidence="7 8">
        <text>cytidine(34) in tRNA(Ile2) + L-lysine + ATP = lysidine(34) in tRNA(Ile2) + AMP + diphosphate + H(+)</text>
        <dbReference type="Rhea" id="RHEA:43744"/>
        <dbReference type="Rhea" id="RHEA-COMP:10625"/>
        <dbReference type="Rhea" id="RHEA-COMP:10670"/>
        <dbReference type="ChEBI" id="CHEBI:15378"/>
        <dbReference type="ChEBI" id="CHEBI:30616"/>
        <dbReference type="ChEBI" id="CHEBI:32551"/>
        <dbReference type="ChEBI" id="CHEBI:33019"/>
        <dbReference type="ChEBI" id="CHEBI:82748"/>
        <dbReference type="ChEBI" id="CHEBI:83665"/>
        <dbReference type="ChEBI" id="CHEBI:456215"/>
        <dbReference type="EC" id="6.3.4.19"/>
    </reaction>
</comment>
<evidence type="ECO:0000256" key="2">
    <source>
        <dbReference type="ARBA" id="ARBA00022490"/>
    </source>
</evidence>
<sequence>MVKETILNTIKKYDLIGEEMHIVLGLSGGPDSVCLFHVLMSLAPELGLTLHPVHVNHQIRPGDAEHDQKYVEDLCASHGLTCRTVVFDCNQMAADEGMTSEEAGRTVRYGAFHDEARALEIGGVPKNMIRIAVAHNADDQVETVLFRLLRGTGPDGMAGMDHYRVDEEGYALIRPLLDVWKSDVLNYCEENRLDPCIDYTNGQAIYSRNRIRLELIPYLQGYNPNIKEAVLRLSSVASVDKDYLTSQAREALAVAVRIRNDHEVIMDGQRLQALGTPVRRRVIGLAFKEIGLVEDLTFAHFTDSDKIIFSDKPSARLDLPHGYYLTKVYGDVKAAREAMNTGPSCRMSTVTKADFLGMNLTKGSFAAFDADALGGGVVWRTRQEGDRIAIKGGSKKLQDLFVDLKIPKDRRDTIWFAAKGREVLFIPAVEGLLDRGRYSADYCINSSTKNLFLIEIVS</sequence>
<comment type="domain">
    <text evidence="8">The N-terminal region contains the highly conserved SGGXDS motif, predicted to be a P-loop motif involved in ATP binding.</text>
</comment>
<dbReference type="InterPro" id="IPR011063">
    <property type="entry name" value="TilS/TtcA_N"/>
</dbReference>
<dbReference type="EC" id="6.3.4.19" evidence="8"/>